<keyword evidence="3 5" id="KW-1133">Transmembrane helix</keyword>
<gene>
    <name evidence="6" type="ORF">QLQ83_13660</name>
</gene>
<sequence length="119" mass="12695">MNSWGSLRASPLPTRYILLTELTELTSNTATASVLFPIMGGIAVGLGIEPFLMTIVVTFAASCAFMLPVATPSNAMPFAAGDLPIKNMFRAGIWLNVIGLLVIMVALYTIVPLVFDVSF</sequence>
<evidence type="ECO:0000256" key="3">
    <source>
        <dbReference type="ARBA" id="ARBA00022989"/>
    </source>
</evidence>
<dbReference type="PANTHER" id="PTHR10283">
    <property type="entry name" value="SOLUTE CARRIER FAMILY 13 MEMBER"/>
    <property type="match status" value="1"/>
</dbReference>
<feature type="transmembrane region" description="Helical" evidence="5">
    <location>
        <begin position="51"/>
        <end position="71"/>
    </location>
</feature>
<reference evidence="6 7" key="1">
    <citation type="submission" date="2023-04" db="EMBL/GenBank/DDBJ databases">
        <title>Halomonas strains isolated from rhizosphere soil.</title>
        <authorList>
            <person name="Xu L."/>
            <person name="Sun J.-Q."/>
        </authorList>
    </citation>
    <scope>NUCLEOTIDE SEQUENCE [LARGE SCALE GENOMIC DNA]</scope>
    <source>
        <strain evidence="6 7">LR5S20</strain>
    </source>
</reference>
<dbReference type="RefSeq" id="WP_282736063.1">
    <property type="nucleotide sequence ID" value="NZ_JASCQP010000028.1"/>
</dbReference>
<evidence type="ECO:0000256" key="1">
    <source>
        <dbReference type="ARBA" id="ARBA00004141"/>
    </source>
</evidence>
<comment type="subcellular location">
    <subcellularLocation>
        <location evidence="1">Membrane</location>
        <topology evidence="1">Multi-pass membrane protein</topology>
    </subcellularLocation>
</comment>
<evidence type="ECO:0000256" key="2">
    <source>
        <dbReference type="ARBA" id="ARBA00022692"/>
    </source>
</evidence>
<dbReference type="Proteomes" id="UP001225957">
    <property type="component" value="Unassembled WGS sequence"/>
</dbReference>
<feature type="transmembrane region" description="Helical" evidence="5">
    <location>
        <begin position="91"/>
        <end position="115"/>
    </location>
</feature>
<dbReference type="PANTHER" id="PTHR10283:SF82">
    <property type="entry name" value="SOLUTE CARRIER FAMILY 13 MEMBER 2"/>
    <property type="match status" value="1"/>
</dbReference>
<evidence type="ECO:0000256" key="5">
    <source>
        <dbReference type="SAM" id="Phobius"/>
    </source>
</evidence>
<organism evidence="6 7">
    <name type="scientific">Halomonas rhizosphaerae</name>
    <dbReference type="NCBI Taxonomy" id="3043296"/>
    <lineage>
        <taxon>Bacteria</taxon>
        <taxon>Pseudomonadati</taxon>
        <taxon>Pseudomonadota</taxon>
        <taxon>Gammaproteobacteria</taxon>
        <taxon>Oceanospirillales</taxon>
        <taxon>Halomonadaceae</taxon>
        <taxon>Halomonas</taxon>
    </lineage>
</organism>
<name>A0ABT6V1N3_9GAMM</name>
<dbReference type="Pfam" id="PF00939">
    <property type="entry name" value="Na_sulph_symp"/>
    <property type="match status" value="1"/>
</dbReference>
<keyword evidence="7" id="KW-1185">Reference proteome</keyword>
<comment type="caution">
    <text evidence="6">The sequence shown here is derived from an EMBL/GenBank/DDBJ whole genome shotgun (WGS) entry which is preliminary data.</text>
</comment>
<protein>
    <submittedName>
        <fullName evidence="6">Anion permease</fullName>
    </submittedName>
</protein>
<dbReference type="EMBL" id="JASCQP010000028">
    <property type="protein sequence ID" value="MDI5892138.1"/>
    <property type="molecule type" value="Genomic_DNA"/>
</dbReference>
<evidence type="ECO:0000313" key="6">
    <source>
        <dbReference type="EMBL" id="MDI5892138.1"/>
    </source>
</evidence>
<evidence type="ECO:0000256" key="4">
    <source>
        <dbReference type="ARBA" id="ARBA00023136"/>
    </source>
</evidence>
<dbReference type="InterPro" id="IPR001898">
    <property type="entry name" value="SLC13A/DASS"/>
</dbReference>
<evidence type="ECO:0000313" key="7">
    <source>
        <dbReference type="Proteomes" id="UP001225957"/>
    </source>
</evidence>
<keyword evidence="2 5" id="KW-0812">Transmembrane</keyword>
<feature type="transmembrane region" description="Helical" evidence="5">
    <location>
        <begin position="25"/>
        <end position="44"/>
    </location>
</feature>
<keyword evidence="4 5" id="KW-0472">Membrane</keyword>
<accession>A0ABT6V1N3</accession>
<proteinExistence type="predicted"/>